<dbReference type="Proteomes" id="UP000236291">
    <property type="component" value="Unassembled WGS sequence"/>
</dbReference>
<sequence length="53" mass="5899">DPLRGGKEDLFDHIVSIVHSNDSDALLKDATAPPRRRLVPEILLKLAHNISPF</sequence>
<dbReference type="STRING" id="57577.A0A2K3P2I1"/>
<reference evidence="1 2" key="2">
    <citation type="journal article" date="2017" name="Front. Plant Sci.">
        <title>Gene Classification and Mining of Molecular Markers Useful in Red Clover (Trifolium pratense) Breeding.</title>
        <authorList>
            <person name="Istvanek J."/>
            <person name="Dluhosova J."/>
            <person name="Dluhos P."/>
            <person name="Patkova L."/>
            <person name="Nedelnik J."/>
            <person name="Repkova J."/>
        </authorList>
    </citation>
    <scope>NUCLEOTIDE SEQUENCE [LARGE SCALE GENOMIC DNA]</scope>
    <source>
        <strain evidence="2">cv. Tatra</strain>
        <tissue evidence="1">Young leaves</tissue>
    </source>
</reference>
<evidence type="ECO:0000313" key="2">
    <source>
        <dbReference type="Proteomes" id="UP000236291"/>
    </source>
</evidence>
<dbReference type="ExpressionAtlas" id="A0A2K3P2I1">
    <property type="expression patterns" value="baseline"/>
</dbReference>
<dbReference type="AlphaFoldDB" id="A0A2K3P2I1"/>
<name>A0A2K3P2I1_TRIPR</name>
<dbReference type="EMBL" id="ASHM01003167">
    <property type="protein sequence ID" value="PNY09469.1"/>
    <property type="molecule type" value="Genomic_DNA"/>
</dbReference>
<reference evidence="1 2" key="1">
    <citation type="journal article" date="2014" name="Am. J. Bot.">
        <title>Genome assembly and annotation for red clover (Trifolium pratense; Fabaceae).</title>
        <authorList>
            <person name="Istvanek J."/>
            <person name="Jaros M."/>
            <person name="Krenek A."/>
            <person name="Repkova J."/>
        </authorList>
    </citation>
    <scope>NUCLEOTIDE SEQUENCE [LARGE SCALE GENOMIC DNA]</scope>
    <source>
        <strain evidence="2">cv. Tatra</strain>
        <tissue evidence="1">Young leaves</tissue>
    </source>
</reference>
<accession>A0A2K3P2I1</accession>
<organism evidence="1 2">
    <name type="scientific">Trifolium pratense</name>
    <name type="common">Red clover</name>
    <dbReference type="NCBI Taxonomy" id="57577"/>
    <lineage>
        <taxon>Eukaryota</taxon>
        <taxon>Viridiplantae</taxon>
        <taxon>Streptophyta</taxon>
        <taxon>Embryophyta</taxon>
        <taxon>Tracheophyta</taxon>
        <taxon>Spermatophyta</taxon>
        <taxon>Magnoliopsida</taxon>
        <taxon>eudicotyledons</taxon>
        <taxon>Gunneridae</taxon>
        <taxon>Pentapetalae</taxon>
        <taxon>rosids</taxon>
        <taxon>fabids</taxon>
        <taxon>Fabales</taxon>
        <taxon>Fabaceae</taxon>
        <taxon>Papilionoideae</taxon>
        <taxon>50 kb inversion clade</taxon>
        <taxon>NPAAA clade</taxon>
        <taxon>Hologalegina</taxon>
        <taxon>IRL clade</taxon>
        <taxon>Trifolieae</taxon>
        <taxon>Trifolium</taxon>
    </lineage>
</organism>
<feature type="non-terminal residue" evidence="1">
    <location>
        <position position="1"/>
    </location>
</feature>
<comment type="caution">
    <text evidence="1">The sequence shown here is derived from an EMBL/GenBank/DDBJ whole genome shotgun (WGS) entry which is preliminary data.</text>
</comment>
<gene>
    <name evidence="1" type="ORF">L195_g006021</name>
</gene>
<proteinExistence type="predicted"/>
<protein>
    <submittedName>
        <fullName evidence="1">Isoprenylcysteine alpha-carbonyl methylesterase ICME-like protein</fullName>
    </submittedName>
</protein>
<evidence type="ECO:0000313" key="1">
    <source>
        <dbReference type="EMBL" id="PNY09469.1"/>
    </source>
</evidence>